<evidence type="ECO:0000256" key="8">
    <source>
        <dbReference type="RuleBase" id="RU000461"/>
    </source>
</evidence>
<dbReference type="Gene3D" id="1.10.630.10">
    <property type="entry name" value="Cytochrome P450"/>
    <property type="match status" value="2"/>
</dbReference>
<dbReference type="PANTHER" id="PTHR24296">
    <property type="entry name" value="CYTOCHROME P450"/>
    <property type="match status" value="1"/>
</dbReference>
<keyword evidence="7 8" id="KW-0503">Monooxygenase</keyword>
<dbReference type="EMBL" id="OIVN01001469">
    <property type="protein sequence ID" value="SPC94317.1"/>
    <property type="molecule type" value="Genomic_DNA"/>
</dbReference>
<feature type="transmembrane region" description="Helical" evidence="9">
    <location>
        <begin position="6"/>
        <end position="23"/>
    </location>
</feature>
<dbReference type="InterPro" id="IPR017972">
    <property type="entry name" value="Cyt_P450_CS"/>
</dbReference>
<dbReference type="PROSITE" id="PS00086">
    <property type="entry name" value="CYTOCHROME_P450"/>
    <property type="match status" value="1"/>
</dbReference>
<dbReference type="AlphaFoldDB" id="A0A2N9FUI4"/>
<name>A0A2N9FUI4_FAGSY</name>
<evidence type="ECO:0000256" key="6">
    <source>
        <dbReference type="ARBA" id="ARBA00023004"/>
    </source>
</evidence>
<protein>
    <recommendedName>
        <fullName evidence="11">Cytochrome P450</fullName>
    </recommendedName>
</protein>
<dbReference type="InterPro" id="IPR036396">
    <property type="entry name" value="Cyt_P450_sf"/>
</dbReference>
<keyword evidence="4 8" id="KW-0479">Metal-binding</keyword>
<dbReference type="SUPFAM" id="SSF48264">
    <property type="entry name" value="Cytochrome P450"/>
    <property type="match status" value="1"/>
</dbReference>
<evidence type="ECO:0000313" key="10">
    <source>
        <dbReference type="EMBL" id="SPC94317.1"/>
    </source>
</evidence>
<accession>A0A2N9FUI4</accession>
<dbReference type="CDD" id="cd11064">
    <property type="entry name" value="CYP86A"/>
    <property type="match status" value="1"/>
</dbReference>
<dbReference type="GO" id="GO:0006629">
    <property type="term" value="P:lipid metabolic process"/>
    <property type="evidence" value="ECO:0007669"/>
    <property type="project" value="UniProtKB-ARBA"/>
</dbReference>
<dbReference type="InterPro" id="IPR001128">
    <property type="entry name" value="Cyt_P450"/>
</dbReference>
<dbReference type="Pfam" id="PF00067">
    <property type="entry name" value="p450"/>
    <property type="match status" value="1"/>
</dbReference>
<evidence type="ECO:0000256" key="3">
    <source>
        <dbReference type="ARBA" id="ARBA00022617"/>
    </source>
</evidence>
<proteinExistence type="inferred from homology"/>
<comment type="cofactor">
    <cofactor evidence="1">
        <name>heme</name>
        <dbReference type="ChEBI" id="CHEBI:30413"/>
    </cofactor>
</comment>
<comment type="similarity">
    <text evidence="2 8">Belongs to the cytochrome P450 family.</text>
</comment>
<keyword evidence="5 8" id="KW-0560">Oxidoreductase</keyword>
<evidence type="ECO:0000256" key="1">
    <source>
        <dbReference type="ARBA" id="ARBA00001971"/>
    </source>
</evidence>
<evidence type="ECO:0000256" key="9">
    <source>
        <dbReference type="SAM" id="Phobius"/>
    </source>
</evidence>
<evidence type="ECO:0000256" key="7">
    <source>
        <dbReference type="ARBA" id="ARBA00023033"/>
    </source>
</evidence>
<keyword evidence="9" id="KW-0472">Membrane</keyword>
<organism evidence="10">
    <name type="scientific">Fagus sylvatica</name>
    <name type="common">Beechnut</name>
    <dbReference type="NCBI Taxonomy" id="28930"/>
    <lineage>
        <taxon>Eukaryota</taxon>
        <taxon>Viridiplantae</taxon>
        <taxon>Streptophyta</taxon>
        <taxon>Embryophyta</taxon>
        <taxon>Tracheophyta</taxon>
        <taxon>Spermatophyta</taxon>
        <taxon>Magnoliopsida</taxon>
        <taxon>eudicotyledons</taxon>
        <taxon>Gunneridae</taxon>
        <taxon>Pentapetalae</taxon>
        <taxon>rosids</taxon>
        <taxon>fabids</taxon>
        <taxon>Fagales</taxon>
        <taxon>Fagaceae</taxon>
        <taxon>Fagus</taxon>
    </lineage>
</organism>
<evidence type="ECO:0000256" key="2">
    <source>
        <dbReference type="ARBA" id="ARBA00010617"/>
    </source>
</evidence>
<reference evidence="10" key="1">
    <citation type="submission" date="2018-02" db="EMBL/GenBank/DDBJ databases">
        <authorList>
            <person name="Cohen D.B."/>
            <person name="Kent A.D."/>
        </authorList>
    </citation>
    <scope>NUCLEOTIDE SEQUENCE</scope>
</reference>
<evidence type="ECO:0000256" key="4">
    <source>
        <dbReference type="ARBA" id="ARBA00022723"/>
    </source>
</evidence>
<evidence type="ECO:0008006" key="11">
    <source>
        <dbReference type="Google" id="ProtNLM"/>
    </source>
</evidence>
<gene>
    <name evidence="10" type="ORF">FSB_LOCUS22199</name>
</gene>
<keyword evidence="9" id="KW-0812">Transmembrane</keyword>
<keyword evidence="6 8" id="KW-0408">Iron</keyword>
<dbReference type="GO" id="GO:0004497">
    <property type="term" value="F:monooxygenase activity"/>
    <property type="evidence" value="ECO:0007669"/>
    <property type="project" value="UniProtKB-KW"/>
</dbReference>
<dbReference type="GO" id="GO:0020037">
    <property type="term" value="F:heme binding"/>
    <property type="evidence" value="ECO:0007669"/>
    <property type="project" value="InterPro"/>
</dbReference>
<sequence>MALLGYAVIIFLGLLCFLFLVHWKPNKNSPITNWPVVGMLPGLLRNASHMDECTSRVLKHYGGTVVVKGPWCTGMSFVITSDPMNAHHILSKNFLNYEKGSEIREILEPLGDGIINSDSEWWAYQRKMMHSIIKNSQFELFLVKVIQQKVVSGLIPVLNHISMSEMEVDLQDVFKRFTFDNSCFMVLGFDPISLSVEFPNRTYEKAFDELQEALLYRHIVPKWFWKLQRWLQIGQEKKLRKAWDTFDRFLNQCISTKREELRRDRTNLEEANFDLLTAYMMQDENVINMGDRSKSNKILRDTAFNLMAAGGDTMILKEIKENLMVKDDKKCEGFGVQEVDKQVYLHAALCEALRLYPVVAFDPRTSVKADILPSGHRVGPNTQIIVSLYAMGRMEEIWGEDCLQYKPERWISEQGGLISVPSYKFTAFGGGPRSCLGKTMAFIQMKIVATSIIWNYHVRMVEGHPVSPSVSVVLHMKHGLKVRITKRSV</sequence>
<keyword evidence="9" id="KW-1133">Transmembrane helix</keyword>
<keyword evidence="3 8" id="KW-0349">Heme</keyword>
<dbReference type="GO" id="GO:0005506">
    <property type="term" value="F:iron ion binding"/>
    <property type="evidence" value="ECO:0007669"/>
    <property type="project" value="InterPro"/>
</dbReference>
<dbReference type="GO" id="GO:0016705">
    <property type="term" value="F:oxidoreductase activity, acting on paired donors, with incorporation or reduction of molecular oxygen"/>
    <property type="evidence" value="ECO:0007669"/>
    <property type="project" value="InterPro"/>
</dbReference>
<evidence type="ECO:0000256" key="5">
    <source>
        <dbReference type="ARBA" id="ARBA00023002"/>
    </source>
</evidence>